<evidence type="ECO:0008006" key="7">
    <source>
        <dbReference type="Google" id="ProtNLM"/>
    </source>
</evidence>
<organism evidence="5 6">
    <name type="scientific">Aspergillus pseudoustus</name>
    <dbReference type="NCBI Taxonomy" id="1810923"/>
    <lineage>
        <taxon>Eukaryota</taxon>
        <taxon>Fungi</taxon>
        <taxon>Dikarya</taxon>
        <taxon>Ascomycota</taxon>
        <taxon>Pezizomycotina</taxon>
        <taxon>Eurotiomycetes</taxon>
        <taxon>Eurotiomycetidae</taxon>
        <taxon>Eurotiales</taxon>
        <taxon>Aspergillaceae</taxon>
        <taxon>Aspergillus</taxon>
        <taxon>Aspergillus subgen. Nidulantes</taxon>
    </lineage>
</organism>
<evidence type="ECO:0000313" key="6">
    <source>
        <dbReference type="Proteomes" id="UP001610446"/>
    </source>
</evidence>
<dbReference type="Pfam" id="PF13857">
    <property type="entry name" value="Ank_5"/>
    <property type="match status" value="1"/>
</dbReference>
<protein>
    <recommendedName>
        <fullName evidence="7">Ankyrin repeat-containing domain protein</fullName>
    </recommendedName>
</protein>
<proteinExistence type="predicted"/>
<dbReference type="Proteomes" id="UP001610446">
    <property type="component" value="Unassembled WGS sequence"/>
</dbReference>
<keyword evidence="1" id="KW-0677">Repeat</keyword>
<evidence type="ECO:0000256" key="3">
    <source>
        <dbReference type="PROSITE-ProRule" id="PRU00023"/>
    </source>
</evidence>
<reference evidence="5 6" key="1">
    <citation type="submission" date="2024-07" db="EMBL/GenBank/DDBJ databases">
        <title>Section-level genome sequencing and comparative genomics of Aspergillus sections Usti and Cavernicolus.</title>
        <authorList>
            <consortium name="Lawrence Berkeley National Laboratory"/>
            <person name="Nybo J.L."/>
            <person name="Vesth T.C."/>
            <person name="Theobald S."/>
            <person name="Frisvad J.C."/>
            <person name="Larsen T.O."/>
            <person name="Kjaerboelling I."/>
            <person name="Rothschild-Mancinelli K."/>
            <person name="Lyhne E.K."/>
            <person name="Kogle M.E."/>
            <person name="Barry K."/>
            <person name="Clum A."/>
            <person name="Na H."/>
            <person name="Ledsgaard L."/>
            <person name="Lin J."/>
            <person name="Lipzen A."/>
            <person name="Kuo A."/>
            <person name="Riley R."/>
            <person name="Mondo S."/>
            <person name="Labutti K."/>
            <person name="Haridas S."/>
            <person name="Pangalinan J."/>
            <person name="Salamov A.A."/>
            <person name="Simmons B.A."/>
            <person name="Magnuson J.K."/>
            <person name="Chen J."/>
            <person name="Drula E."/>
            <person name="Henrissat B."/>
            <person name="Wiebenga A."/>
            <person name="Lubbers R.J."/>
            <person name="Gomes A.C."/>
            <person name="Makela M.R."/>
            <person name="Stajich J."/>
            <person name="Grigoriev I.V."/>
            <person name="Mortensen U.H."/>
            <person name="De Vries R.P."/>
            <person name="Baker S.E."/>
            <person name="Andersen M.R."/>
        </authorList>
    </citation>
    <scope>NUCLEOTIDE SEQUENCE [LARGE SCALE GENOMIC DNA]</scope>
    <source>
        <strain evidence="5 6">CBS 123904</strain>
    </source>
</reference>
<evidence type="ECO:0000313" key="5">
    <source>
        <dbReference type="EMBL" id="KAL2848432.1"/>
    </source>
</evidence>
<dbReference type="Gene3D" id="1.25.40.20">
    <property type="entry name" value="Ankyrin repeat-containing domain"/>
    <property type="match status" value="1"/>
</dbReference>
<gene>
    <name evidence="5" type="ORF">BJY01DRAFT_246444</name>
</gene>
<name>A0ABR4K8U2_9EURO</name>
<feature type="repeat" description="ANK" evidence="3">
    <location>
        <begin position="53"/>
        <end position="85"/>
    </location>
</feature>
<dbReference type="PROSITE" id="PS50088">
    <property type="entry name" value="ANK_REPEAT"/>
    <property type="match status" value="1"/>
</dbReference>
<dbReference type="InterPro" id="IPR036770">
    <property type="entry name" value="Ankyrin_rpt-contain_sf"/>
</dbReference>
<dbReference type="PANTHER" id="PTHR24171">
    <property type="entry name" value="ANKYRIN REPEAT DOMAIN-CONTAINING PROTEIN 39-RELATED"/>
    <property type="match status" value="1"/>
</dbReference>
<dbReference type="InterPro" id="IPR002110">
    <property type="entry name" value="Ankyrin_rpt"/>
</dbReference>
<dbReference type="SUPFAM" id="SSF48403">
    <property type="entry name" value="Ankyrin repeat"/>
    <property type="match status" value="1"/>
</dbReference>
<keyword evidence="6" id="KW-1185">Reference proteome</keyword>
<evidence type="ECO:0000256" key="4">
    <source>
        <dbReference type="SAM" id="MobiDB-lite"/>
    </source>
</evidence>
<comment type="caution">
    <text evidence="5">The sequence shown here is derived from an EMBL/GenBank/DDBJ whole genome shotgun (WGS) entry which is preliminary data.</text>
</comment>
<evidence type="ECO:0000256" key="1">
    <source>
        <dbReference type="ARBA" id="ARBA00022737"/>
    </source>
</evidence>
<dbReference type="EMBL" id="JBFXLU010000050">
    <property type="protein sequence ID" value="KAL2848432.1"/>
    <property type="molecule type" value="Genomic_DNA"/>
</dbReference>
<dbReference type="SMART" id="SM00248">
    <property type="entry name" value="ANK"/>
    <property type="match status" value="1"/>
</dbReference>
<dbReference type="SUPFAM" id="SSF50969">
    <property type="entry name" value="YVTN repeat-like/Quinoprotein amine dehydrogenase"/>
    <property type="match status" value="1"/>
</dbReference>
<accession>A0ABR4K8U2</accession>
<keyword evidence="2 3" id="KW-0040">ANK repeat</keyword>
<evidence type="ECO:0000256" key="2">
    <source>
        <dbReference type="ARBA" id="ARBA00023043"/>
    </source>
</evidence>
<dbReference type="InterPro" id="IPR011044">
    <property type="entry name" value="Quino_amine_DH_bsu"/>
</dbReference>
<sequence length="319" mass="35024">MPEPAPSFGTAQTSTIEPTLDKPRSYSLQRTEAAIIARLFIEHDADTNASDDDGNTALHLAVKRRHNNVVRLLLGAKADMRIPDENGRTPLRLVAKAGDALLGPTARSQCLQITGEVGSKTRRPTRSEPVGDVSPLYLKRLEKPHGRHIQGRLFAAGQDTRYVLERPDGENVGFKQLVDAPSLSRPHADVRHLILPGREEESWYVAFAPNGRFLATYTFNLRGFPRWGIIRVRDSGTGALVHTITPPTATISWAFVANSKIVLAYVHGSAAEISIRMPDTDDITAIIRNVIMNVETGTIVATLATEFDPRPGTMARLSR</sequence>
<dbReference type="PROSITE" id="PS50297">
    <property type="entry name" value="ANK_REP_REGION"/>
    <property type="match status" value="1"/>
</dbReference>
<feature type="region of interest" description="Disordered" evidence="4">
    <location>
        <begin position="1"/>
        <end position="24"/>
    </location>
</feature>